<keyword evidence="5 8" id="KW-1133">Transmembrane helix</keyword>
<evidence type="ECO:0000256" key="6">
    <source>
        <dbReference type="ARBA" id="ARBA00023136"/>
    </source>
</evidence>
<feature type="domain" description="Type VII secretion system protein EccE" evidence="9">
    <location>
        <begin position="254"/>
        <end position="363"/>
    </location>
</feature>
<evidence type="ECO:0000256" key="8">
    <source>
        <dbReference type="SAM" id="Phobius"/>
    </source>
</evidence>
<comment type="subcellular location">
    <subcellularLocation>
        <location evidence="1">Cell membrane</location>
    </subcellularLocation>
</comment>
<protein>
    <submittedName>
        <fullName evidence="10">Type VII secretion protein EccE</fullName>
    </submittedName>
</protein>
<keyword evidence="6 8" id="KW-0472">Membrane</keyword>
<keyword evidence="4 8" id="KW-0812">Transmembrane</keyword>
<evidence type="ECO:0000313" key="11">
    <source>
        <dbReference type="Proteomes" id="UP001403094"/>
    </source>
</evidence>
<reference evidence="11" key="1">
    <citation type="journal article" date="2019" name="Int. J. Syst. Evol. Microbiol.">
        <title>The Global Catalogue of Microorganisms (GCM) 10K type strain sequencing project: providing services to taxonomists for standard genome sequencing and annotation.</title>
        <authorList>
            <consortium name="The Broad Institute Genomics Platform"/>
            <consortium name="The Broad Institute Genome Sequencing Center for Infectious Disease"/>
            <person name="Wu L."/>
            <person name="Ma J."/>
        </authorList>
    </citation>
    <scope>NUCLEOTIDE SEQUENCE [LARGE SCALE GENOMIC DNA]</scope>
    <source>
        <strain evidence="11">JCM 14549</strain>
    </source>
</reference>
<organism evidence="10 11">
    <name type="scientific">Streptomyces cheonanensis</name>
    <dbReference type="NCBI Taxonomy" id="312720"/>
    <lineage>
        <taxon>Bacteria</taxon>
        <taxon>Bacillati</taxon>
        <taxon>Actinomycetota</taxon>
        <taxon>Actinomycetes</taxon>
        <taxon>Kitasatosporales</taxon>
        <taxon>Streptomycetaceae</taxon>
        <taxon>Streptomyces</taxon>
    </lineage>
</organism>
<evidence type="ECO:0000256" key="5">
    <source>
        <dbReference type="ARBA" id="ARBA00022989"/>
    </source>
</evidence>
<evidence type="ECO:0000256" key="7">
    <source>
        <dbReference type="SAM" id="MobiDB-lite"/>
    </source>
</evidence>
<dbReference type="EMBL" id="BAAANQ010000011">
    <property type="protein sequence ID" value="GAA2062188.1"/>
    <property type="molecule type" value="Genomic_DNA"/>
</dbReference>
<dbReference type="Proteomes" id="UP001403094">
    <property type="component" value="Unassembled WGS sequence"/>
</dbReference>
<accession>A0ABP5H3K6</accession>
<sequence length="460" mass="47077">MTTTVTAAHSTAPDAASREPVSAPGRPPVADRGTRAASGAAGAASGPGLVVWPLVCVQAALALVLGAWAADSPVLLAAAAPPAAALVLIAVARRRGQPLPVWAAAVRRLRRRRRRAVGPLPSGVDPLLSLAAECEPGLRSYAVQRSKAAGGAGSGALGSSWAGDVGMAGDGSRLTAVLRVEAPRAPLQPGRDGSPLPLALLADALETDGIVLDSVQCVQHTQPAPAPQLPDQAIAGRNYAQLLGTAAQGGHAPAPGLRLTWVALRLDPERCRAAVAERGGGLRGAQRALTRAADQLASRLTGAGFRTTVLSEAELLSAVAACVSSNPATTTLIGQGDGPRPRRTAESTRGWRCDDRWHTTFEVSRWPEPGAGSVPLPALVAALTSGPAFATTFALTLRRHGAEAVSMAGHVRVTGRGEEHLRAAGEALLHTARGVRVGLARMDYEQLRGVRATLPLGGGH</sequence>
<proteinExistence type="inferred from homology"/>
<dbReference type="NCBIfam" id="TIGR03923">
    <property type="entry name" value="T7SS_EccE"/>
    <property type="match status" value="1"/>
</dbReference>
<dbReference type="InterPro" id="IPR021368">
    <property type="entry name" value="T7SS_EccE"/>
</dbReference>
<gene>
    <name evidence="10" type="primary">eccE_2</name>
    <name evidence="10" type="ORF">GCM10009757_46090</name>
</gene>
<dbReference type="InterPro" id="IPR050051">
    <property type="entry name" value="EccE_dom"/>
</dbReference>
<keyword evidence="11" id="KW-1185">Reference proteome</keyword>
<feature type="transmembrane region" description="Helical" evidence="8">
    <location>
        <begin position="49"/>
        <end position="68"/>
    </location>
</feature>
<evidence type="ECO:0000256" key="1">
    <source>
        <dbReference type="ARBA" id="ARBA00004236"/>
    </source>
</evidence>
<evidence type="ECO:0000259" key="9">
    <source>
        <dbReference type="Pfam" id="PF11203"/>
    </source>
</evidence>
<keyword evidence="3" id="KW-1003">Cell membrane</keyword>
<evidence type="ECO:0000256" key="4">
    <source>
        <dbReference type="ARBA" id="ARBA00022692"/>
    </source>
</evidence>
<name>A0ABP5H3K6_9ACTN</name>
<feature type="region of interest" description="Disordered" evidence="7">
    <location>
        <begin position="1"/>
        <end position="38"/>
    </location>
</feature>
<evidence type="ECO:0000313" key="10">
    <source>
        <dbReference type="EMBL" id="GAA2062188.1"/>
    </source>
</evidence>
<comment type="caution">
    <text evidence="10">The sequence shown here is derived from an EMBL/GenBank/DDBJ whole genome shotgun (WGS) entry which is preliminary data.</text>
</comment>
<dbReference type="Pfam" id="PF11203">
    <property type="entry name" value="EccE"/>
    <property type="match status" value="1"/>
</dbReference>
<dbReference type="RefSeq" id="WP_346071528.1">
    <property type="nucleotide sequence ID" value="NZ_BAAANQ010000011.1"/>
</dbReference>
<comment type="similarity">
    <text evidence="2">Belongs to the EccE family.</text>
</comment>
<evidence type="ECO:0000256" key="2">
    <source>
        <dbReference type="ARBA" id="ARBA00007759"/>
    </source>
</evidence>
<evidence type="ECO:0000256" key="3">
    <source>
        <dbReference type="ARBA" id="ARBA00022475"/>
    </source>
</evidence>